<dbReference type="GO" id="GO:0015740">
    <property type="term" value="P:C4-dicarboxylate transport"/>
    <property type="evidence" value="ECO:0007669"/>
    <property type="project" value="TreeGrafter"/>
</dbReference>
<feature type="transmembrane region" description="Helical" evidence="9">
    <location>
        <begin position="102"/>
        <end position="123"/>
    </location>
</feature>
<reference evidence="11" key="1">
    <citation type="submission" date="2022-06" db="EMBL/GenBank/DDBJ databases">
        <title>Isolation and Genomics of Futiania mangrovii gen. nov., sp. nov., a Rare and Metabolically-versatile member in the Class Alphaproteobacteria.</title>
        <authorList>
            <person name="Liu L."/>
            <person name="Huang W.-C."/>
            <person name="Pan J."/>
            <person name="Li J."/>
            <person name="Huang Y."/>
            <person name="Du H."/>
            <person name="Liu Y."/>
            <person name="Li M."/>
        </authorList>
    </citation>
    <scope>NUCLEOTIDE SEQUENCE</scope>
    <source>
        <strain evidence="11">FT118</strain>
    </source>
</reference>
<evidence type="ECO:0000313" key="11">
    <source>
        <dbReference type="EMBL" id="MCP1336287.1"/>
    </source>
</evidence>
<evidence type="ECO:0000256" key="6">
    <source>
        <dbReference type="ARBA" id="ARBA00022989"/>
    </source>
</evidence>
<comment type="function">
    <text evidence="9">Part of the tripartite ATP-independent periplasmic (TRAP) transport system.</text>
</comment>
<gene>
    <name evidence="11" type="ORF">NJQ99_07710</name>
</gene>
<name>A0A9J6PI92_9PROT</name>
<protein>
    <recommendedName>
        <fullName evidence="9">TRAP transporter small permease protein</fullName>
    </recommendedName>
</protein>
<dbReference type="PANTHER" id="PTHR35011">
    <property type="entry name" value="2,3-DIKETO-L-GULONATE TRAP TRANSPORTER SMALL PERMEASE PROTEIN YIAM"/>
    <property type="match status" value="1"/>
</dbReference>
<accession>A0A9J6PI92</accession>
<keyword evidence="6 9" id="KW-1133">Transmembrane helix</keyword>
<keyword evidence="4 9" id="KW-0997">Cell inner membrane</keyword>
<dbReference type="Proteomes" id="UP001055804">
    <property type="component" value="Unassembled WGS sequence"/>
</dbReference>
<evidence type="ECO:0000313" key="12">
    <source>
        <dbReference type="Proteomes" id="UP001055804"/>
    </source>
</evidence>
<comment type="caution">
    <text evidence="11">The sequence shown here is derived from an EMBL/GenBank/DDBJ whole genome shotgun (WGS) entry which is preliminary data.</text>
</comment>
<comment type="similarity">
    <text evidence="8 9">Belongs to the TRAP transporter small permease family.</text>
</comment>
<dbReference type="EMBL" id="JAMZFT010000002">
    <property type="protein sequence ID" value="MCP1336287.1"/>
    <property type="molecule type" value="Genomic_DNA"/>
</dbReference>
<dbReference type="GO" id="GO:0022857">
    <property type="term" value="F:transmembrane transporter activity"/>
    <property type="evidence" value="ECO:0007669"/>
    <property type="project" value="UniProtKB-UniRule"/>
</dbReference>
<keyword evidence="3" id="KW-1003">Cell membrane</keyword>
<evidence type="ECO:0000259" key="10">
    <source>
        <dbReference type="Pfam" id="PF04290"/>
    </source>
</evidence>
<feature type="transmembrane region" description="Helical" evidence="9">
    <location>
        <begin position="135"/>
        <end position="160"/>
    </location>
</feature>
<organism evidence="11 12">
    <name type="scientific">Futiania mangrovi</name>
    <dbReference type="NCBI Taxonomy" id="2959716"/>
    <lineage>
        <taxon>Bacteria</taxon>
        <taxon>Pseudomonadati</taxon>
        <taxon>Pseudomonadota</taxon>
        <taxon>Alphaproteobacteria</taxon>
        <taxon>Futianiales</taxon>
        <taxon>Futianiaceae</taxon>
        <taxon>Futiania</taxon>
    </lineage>
</organism>
<comment type="subunit">
    <text evidence="9">The complex comprises the extracytoplasmic solute receptor protein and the two transmembrane proteins.</text>
</comment>
<feature type="transmembrane region" description="Helical" evidence="9">
    <location>
        <begin position="58"/>
        <end position="76"/>
    </location>
</feature>
<dbReference type="RefSeq" id="WP_269332253.1">
    <property type="nucleotide sequence ID" value="NZ_JAMZFT010000002.1"/>
</dbReference>
<comment type="subcellular location">
    <subcellularLocation>
        <location evidence="1 9">Cell inner membrane</location>
        <topology evidence="1 9">Multi-pass membrane protein</topology>
    </subcellularLocation>
</comment>
<evidence type="ECO:0000256" key="5">
    <source>
        <dbReference type="ARBA" id="ARBA00022692"/>
    </source>
</evidence>
<dbReference type="PANTHER" id="PTHR35011:SF10">
    <property type="entry name" value="TRAP TRANSPORTER SMALL PERMEASE PROTEIN"/>
    <property type="match status" value="1"/>
</dbReference>
<feature type="transmembrane region" description="Helical" evidence="9">
    <location>
        <begin position="29"/>
        <end position="52"/>
    </location>
</feature>
<evidence type="ECO:0000256" key="3">
    <source>
        <dbReference type="ARBA" id="ARBA00022475"/>
    </source>
</evidence>
<keyword evidence="2 9" id="KW-0813">Transport</keyword>
<dbReference type="GO" id="GO:0005886">
    <property type="term" value="C:plasma membrane"/>
    <property type="evidence" value="ECO:0007669"/>
    <property type="project" value="UniProtKB-SubCell"/>
</dbReference>
<dbReference type="InterPro" id="IPR055348">
    <property type="entry name" value="DctQ"/>
</dbReference>
<keyword evidence="5 9" id="KW-0812">Transmembrane</keyword>
<evidence type="ECO:0000256" key="9">
    <source>
        <dbReference type="RuleBase" id="RU369079"/>
    </source>
</evidence>
<proteinExistence type="inferred from homology"/>
<dbReference type="InterPro" id="IPR007387">
    <property type="entry name" value="TRAP_DctQ"/>
</dbReference>
<keyword evidence="7 9" id="KW-0472">Membrane</keyword>
<feature type="domain" description="Tripartite ATP-independent periplasmic transporters DctQ component" evidence="10">
    <location>
        <begin position="39"/>
        <end position="167"/>
    </location>
</feature>
<dbReference type="AlphaFoldDB" id="A0A9J6PI92"/>
<keyword evidence="12" id="KW-1185">Reference proteome</keyword>
<evidence type="ECO:0000256" key="2">
    <source>
        <dbReference type="ARBA" id="ARBA00022448"/>
    </source>
</evidence>
<dbReference type="Pfam" id="PF04290">
    <property type="entry name" value="DctQ"/>
    <property type="match status" value="1"/>
</dbReference>
<sequence length="192" mass="21133">MREGDSGRGRRVFAVLDLTIHSVERVLRFIGACMMLAVMVIVAGDVFARYFFNAPFSWSYDLISIYLMVGIFFFFLSDTFRYHGHVAVDIVQNRLGRRARHASQFVAGAVSCVVFGLALWVGVGRAWSSYVVGEALAGAIAWPMWVALSFVPLGISLLFLRLVLATLGHAVSFALERDFAPLPPLAGTEEAP</sequence>
<evidence type="ECO:0000256" key="4">
    <source>
        <dbReference type="ARBA" id="ARBA00022519"/>
    </source>
</evidence>
<evidence type="ECO:0000256" key="8">
    <source>
        <dbReference type="ARBA" id="ARBA00038436"/>
    </source>
</evidence>
<evidence type="ECO:0000256" key="1">
    <source>
        <dbReference type="ARBA" id="ARBA00004429"/>
    </source>
</evidence>
<evidence type="ECO:0000256" key="7">
    <source>
        <dbReference type="ARBA" id="ARBA00023136"/>
    </source>
</evidence>